<dbReference type="AlphaFoldDB" id="X1MWJ4"/>
<evidence type="ECO:0000313" key="2">
    <source>
        <dbReference type="EMBL" id="GAI36072.1"/>
    </source>
</evidence>
<reference evidence="2" key="1">
    <citation type="journal article" date="2014" name="Front. Microbiol.">
        <title>High frequency of phylogenetically diverse reductive dehalogenase-homologous genes in deep subseafloor sedimentary metagenomes.</title>
        <authorList>
            <person name="Kawai M."/>
            <person name="Futagami T."/>
            <person name="Toyoda A."/>
            <person name="Takaki Y."/>
            <person name="Nishi S."/>
            <person name="Hori S."/>
            <person name="Arai W."/>
            <person name="Tsubouchi T."/>
            <person name="Morono Y."/>
            <person name="Uchiyama I."/>
            <person name="Ito T."/>
            <person name="Fujiyama A."/>
            <person name="Inagaki F."/>
            <person name="Takami H."/>
        </authorList>
    </citation>
    <scope>NUCLEOTIDE SEQUENCE</scope>
    <source>
        <strain evidence="2">Expedition CK06-06</strain>
    </source>
</reference>
<feature type="compositionally biased region" description="Polar residues" evidence="1">
    <location>
        <begin position="84"/>
        <end position="103"/>
    </location>
</feature>
<organism evidence="2">
    <name type="scientific">marine sediment metagenome</name>
    <dbReference type="NCBI Taxonomy" id="412755"/>
    <lineage>
        <taxon>unclassified sequences</taxon>
        <taxon>metagenomes</taxon>
        <taxon>ecological metagenomes</taxon>
    </lineage>
</organism>
<protein>
    <submittedName>
        <fullName evidence="2">Uncharacterized protein</fullName>
    </submittedName>
</protein>
<name>X1MWJ4_9ZZZZ</name>
<feature type="compositionally biased region" description="Polar residues" evidence="1">
    <location>
        <begin position="62"/>
        <end position="76"/>
    </location>
</feature>
<evidence type="ECO:0000256" key="1">
    <source>
        <dbReference type="SAM" id="MobiDB-lite"/>
    </source>
</evidence>
<accession>X1MWJ4</accession>
<gene>
    <name evidence="2" type="ORF">S06H3_51410</name>
</gene>
<sequence length="119" mass="12953">MKLFFRDEDIQGMDTENIVICGWNEATSQWEVMPDSTLDPVEQSVTTETTGYPLYQIMCVSSSSSGQTNPGGSTPDTLDEGDTAGSSKSSLGQNYPNPFNPSTTINYTISQDCHVTLKL</sequence>
<feature type="non-terminal residue" evidence="2">
    <location>
        <position position="119"/>
    </location>
</feature>
<feature type="region of interest" description="Disordered" evidence="1">
    <location>
        <begin position="62"/>
        <end position="103"/>
    </location>
</feature>
<comment type="caution">
    <text evidence="2">The sequence shown here is derived from an EMBL/GenBank/DDBJ whole genome shotgun (WGS) entry which is preliminary data.</text>
</comment>
<proteinExistence type="predicted"/>
<dbReference type="EMBL" id="BARV01032617">
    <property type="protein sequence ID" value="GAI36072.1"/>
    <property type="molecule type" value="Genomic_DNA"/>
</dbReference>